<evidence type="ECO:0000313" key="2">
    <source>
        <dbReference type="Proteomes" id="UP000282876"/>
    </source>
</evidence>
<name>A0A437AMR4_9MICR</name>
<keyword evidence="2" id="KW-1185">Reference proteome</keyword>
<organism evidence="1 2">
    <name type="scientific">Tubulinosema ratisbonensis</name>
    <dbReference type="NCBI Taxonomy" id="291195"/>
    <lineage>
        <taxon>Eukaryota</taxon>
        <taxon>Fungi</taxon>
        <taxon>Fungi incertae sedis</taxon>
        <taxon>Microsporidia</taxon>
        <taxon>Tubulinosematoidea</taxon>
        <taxon>Tubulinosematidae</taxon>
        <taxon>Tubulinosema</taxon>
    </lineage>
</organism>
<evidence type="ECO:0000313" key="1">
    <source>
        <dbReference type="EMBL" id="RVD92472.1"/>
    </source>
</evidence>
<dbReference type="AlphaFoldDB" id="A0A437AMR4"/>
<sequence length="125" mass="14658">MKNNKKLLEKCNTVVKILPFDYVPKVKELIKKFDSVPEKLIIKQPIIKKQNLKKSNEKNIFPDNLTILNKMHLINSLTNLLKNKENDSCVKVSEILKNNRNLQKNSPINLKYIFMQCNDLGLFFK</sequence>
<gene>
    <name evidence="1" type="ORF">TUBRATIS_10220</name>
</gene>
<comment type="caution">
    <text evidence="1">The sequence shown here is derived from an EMBL/GenBank/DDBJ whole genome shotgun (WGS) entry which is preliminary data.</text>
</comment>
<proteinExistence type="predicted"/>
<protein>
    <submittedName>
        <fullName evidence="1">Uncharacterized protein</fullName>
    </submittedName>
</protein>
<accession>A0A437AMR4</accession>
<dbReference type="EMBL" id="RCSS01000210">
    <property type="protein sequence ID" value="RVD92472.1"/>
    <property type="molecule type" value="Genomic_DNA"/>
</dbReference>
<dbReference type="VEuPathDB" id="MicrosporidiaDB:TUBRATIS_10220"/>
<dbReference type="Proteomes" id="UP000282876">
    <property type="component" value="Unassembled WGS sequence"/>
</dbReference>
<reference evidence="1 2" key="1">
    <citation type="submission" date="2018-10" db="EMBL/GenBank/DDBJ databases">
        <title>Draft genome sequence of the microsporidian Tubulinosema ratisbonensis.</title>
        <authorList>
            <person name="Polonais V."/>
            <person name="Peyretaillade E."/>
            <person name="Niehus S."/>
            <person name="Wawrzyniak I."/>
            <person name="Franchet A."/>
            <person name="Gaspin C."/>
            <person name="Reichstadt M."/>
            <person name="Belser C."/>
            <person name="Labadie K."/>
            <person name="Delbac F."/>
            <person name="Ferrandon D."/>
        </authorList>
    </citation>
    <scope>NUCLEOTIDE SEQUENCE [LARGE SCALE GENOMIC DNA]</scope>
    <source>
        <strain evidence="1 2">Franzen</strain>
    </source>
</reference>